<dbReference type="SUPFAM" id="SSF53474">
    <property type="entry name" value="alpha/beta-Hydrolases"/>
    <property type="match status" value="1"/>
</dbReference>
<dbReference type="GO" id="GO:0016787">
    <property type="term" value="F:hydrolase activity"/>
    <property type="evidence" value="ECO:0007669"/>
    <property type="project" value="UniProtKB-KW"/>
</dbReference>
<dbReference type="OrthoDB" id="425534at2759"/>
<reference evidence="5 6" key="1">
    <citation type="submission" date="2018-06" db="EMBL/GenBank/DDBJ databases">
        <title>Complete Genomes of Monosporascus.</title>
        <authorList>
            <person name="Robinson A.J."/>
            <person name="Natvig D.O."/>
        </authorList>
    </citation>
    <scope>NUCLEOTIDE SEQUENCE [LARGE SCALE GENOMIC DNA]</scope>
    <source>
        <strain evidence="5 6">CBS 110550</strain>
    </source>
</reference>
<dbReference type="Pfam" id="PF08386">
    <property type="entry name" value="Abhydrolase_4"/>
    <property type="match status" value="1"/>
</dbReference>
<dbReference type="PANTHER" id="PTHR43248:SF25">
    <property type="entry name" value="AB HYDROLASE-1 DOMAIN-CONTAINING PROTEIN-RELATED"/>
    <property type="match status" value="1"/>
</dbReference>
<dbReference type="InterPro" id="IPR013595">
    <property type="entry name" value="Pept_S33_TAP-like_C"/>
</dbReference>
<dbReference type="Gene3D" id="3.40.50.1820">
    <property type="entry name" value="alpha/beta hydrolase"/>
    <property type="match status" value="1"/>
</dbReference>
<evidence type="ECO:0000256" key="3">
    <source>
        <dbReference type="SAM" id="Phobius"/>
    </source>
</evidence>
<evidence type="ECO:0000259" key="4">
    <source>
        <dbReference type="Pfam" id="PF08386"/>
    </source>
</evidence>
<evidence type="ECO:0000313" key="6">
    <source>
        <dbReference type="Proteomes" id="UP000293360"/>
    </source>
</evidence>
<accession>A0A4Q4TE14</accession>
<dbReference type="STRING" id="155417.A0A4Q4TE14"/>
<sequence>MDEKQLRSLSSAAQPRRLPYVGNRFLLVGILICFGLLQLIPPSWRPLINPSRCHENLLTYHGEHISWEKCGELSNGRPLECSNIDVPMDQFNPENSGNKTFSIPLIRLRGKNATQNLLLNPGGPGGSGVEFLFRRGEQLSAIVGEGFHLLGFDPRGVNGSRPLASCYPDEETRRKLSPVRDTKPFEDSPDIYAWTQNFVKACADTMGEHGIYVNTPQTAADMNSILDAVGQSDDMIYWGFSYGSILGQTYAALFPDRSRRVIIDGVANQNDWYAGLWDFESLEDTEHVLEGFFDECIKAGKNCTLSSLARSKEELWDKVLSLAASLEQQPLSVYVNNSAYGALDYNKVMYSAIFPALYKPLNWYGLADRLAKMLEGNATEAFLAYGSGDAWDLAGDSNRFVILNDGLTGPENWPQDREALLDKLQPFFNSSLFGATQVHDYYDKQQWILPTTHTYVPRKGVETVHPLLILSTTYDPVCPLVSARAANAAFEGSQIVEVKGYGHCSLAVPSTCLAKHVRNFLYNGTLPNNYTQCDVDGPYFVKPEEDAKATPRKHFDDLEEQRIHLAQVELAMDPTWPIW</sequence>
<evidence type="ECO:0000256" key="2">
    <source>
        <dbReference type="ARBA" id="ARBA00022801"/>
    </source>
</evidence>
<dbReference type="Proteomes" id="UP000293360">
    <property type="component" value="Unassembled WGS sequence"/>
</dbReference>
<dbReference type="InterPro" id="IPR029058">
    <property type="entry name" value="AB_hydrolase_fold"/>
</dbReference>
<dbReference type="InterPro" id="IPR051601">
    <property type="entry name" value="Serine_prot/Carboxylest_S33"/>
</dbReference>
<proteinExistence type="inferred from homology"/>
<dbReference type="AlphaFoldDB" id="A0A4Q4TE14"/>
<keyword evidence="3" id="KW-1133">Transmembrane helix</keyword>
<evidence type="ECO:0000313" key="5">
    <source>
        <dbReference type="EMBL" id="RYP04985.1"/>
    </source>
</evidence>
<gene>
    <name evidence="5" type="ORF">DL764_004111</name>
</gene>
<keyword evidence="6" id="KW-1185">Reference proteome</keyword>
<keyword evidence="3" id="KW-0472">Membrane</keyword>
<comment type="caution">
    <text evidence="5">The sequence shown here is derived from an EMBL/GenBank/DDBJ whole genome shotgun (WGS) entry which is preliminary data.</text>
</comment>
<dbReference type="EMBL" id="QJNU01000186">
    <property type="protein sequence ID" value="RYP04985.1"/>
    <property type="molecule type" value="Genomic_DNA"/>
</dbReference>
<keyword evidence="2" id="KW-0378">Hydrolase</keyword>
<feature type="domain" description="Peptidase S33 tripeptidyl aminopeptidase-like C-terminal" evidence="4">
    <location>
        <begin position="432"/>
        <end position="533"/>
    </location>
</feature>
<organism evidence="5 6">
    <name type="scientific">Monosporascus ibericus</name>
    <dbReference type="NCBI Taxonomy" id="155417"/>
    <lineage>
        <taxon>Eukaryota</taxon>
        <taxon>Fungi</taxon>
        <taxon>Dikarya</taxon>
        <taxon>Ascomycota</taxon>
        <taxon>Pezizomycotina</taxon>
        <taxon>Sordariomycetes</taxon>
        <taxon>Xylariomycetidae</taxon>
        <taxon>Xylariales</taxon>
        <taxon>Xylariales incertae sedis</taxon>
        <taxon>Monosporascus</taxon>
    </lineage>
</organism>
<evidence type="ECO:0000256" key="1">
    <source>
        <dbReference type="ARBA" id="ARBA00010088"/>
    </source>
</evidence>
<feature type="transmembrane region" description="Helical" evidence="3">
    <location>
        <begin position="21"/>
        <end position="40"/>
    </location>
</feature>
<keyword evidence="3" id="KW-0812">Transmembrane</keyword>
<comment type="similarity">
    <text evidence="1">Belongs to the peptidase S33 family.</text>
</comment>
<protein>
    <recommendedName>
        <fullName evidence="4">Peptidase S33 tripeptidyl aminopeptidase-like C-terminal domain-containing protein</fullName>
    </recommendedName>
</protein>
<name>A0A4Q4TE14_9PEZI</name>
<dbReference type="PANTHER" id="PTHR43248">
    <property type="entry name" value="2-SUCCINYL-6-HYDROXY-2,4-CYCLOHEXADIENE-1-CARBOXYLATE SYNTHASE"/>
    <property type="match status" value="1"/>
</dbReference>